<proteinExistence type="predicted"/>
<evidence type="ECO:0000313" key="2">
    <source>
        <dbReference type="Proteomes" id="UP000001056"/>
    </source>
</evidence>
<dbReference type="AlphaFoldDB" id="Q2HCH9"/>
<dbReference type="GeneID" id="4386743"/>
<keyword evidence="2" id="KW-1185">Reference proteome</keyword>
<accession>Q2HCH9</accession>
<organism evidence="1 2">
    <name type="scientific">Chaetomium globosum (strain ATCC 6205 / CBS 148.51 / DSM 1962 / NBRC 6347 / NRRL 1970)</name>
    <name type="common">Soil fungus</name>
    <dbReference type="NCBI Taxonomy" id="306901"/>
    <lineage>
        <taxon>Eukaryota</taxon>
        <taxon>Fungi</taxon>
        <taxon>Dikarya</taxon>
        <taxon>Ascomycota</taxon>
        <taxon>Pezizomycotina</taxon>
        <taxon>Sordariomycetes</taxon>
        <taxon>Sordariomycetidae</taxon>
        <taxon>Sordariales</taxon>
        <taxon>Chaetomiaceae</taxon>
        <taxon>Chaetomium</taxon>
    </lineage>
</organism>
<dbReference type="RefSeq" id="XP_001221296.1">
    <property type="nucleotide sequence ID" value="XM_001221295.1"/>
</dbReference>
<dbReference type="HOGENOM" id="CLU_2558101_0_0_1"/>
<dbReference type="InParanoid" id="Q2HCH9"/>
<sequence>MQLHVSFVGVIATVLGITRGRLHPIRAIPTTMGELLTKRLRKTRRDGENNVSRHGGIPVVGQHDDVLDSWHLRSRLQQGDIG</sequence>
<dbReference type="VEuPathDB" id="FungiDB:CHGG_02075"/>
<name>Q2HCH9_CHAGB</name>
<dbReference type="Proteomes" id="UP000001056">
    <property type="component" value="Unassembled WGS sequence"/>
</dbReference>
<dbReference type="EMBL" id="CH408029">
    <property type="protein sequence ID" value="EAQ93840.1"/>
    <property type="molecule type" value="Genomic_DNA"/>
</dbReference>
<protein>
    <submittedName>
        <fullName evidence="1">Uncharacterized protein</fullName>
    </submittedName>
</protein>
<reference evidence="2" key="1">
    <citation type="journal article" date="2015" name="Genome Announc.">
        <title>Draft genome sequence of the cellulolytic fungus Chaetomium globosum.</title>
        <authorList>
            <person name="Cuomo C.A."/>
            <person name="Untereiner W.A."/>
            <person name="Ma L.-J."/>
            <person name="Grabherr M."/>
            <person name="Birren B.W."/>
        </authorList>
    </citation>
    <scope>NUCLEOTIDE SEQUENCE [LARGE SCALE GENOMIC DNA]</scope>
    <source>
        <strain evidence="2">ATCC 6205 / CBS 148.51 / DSM 1962 / NBRC 6347 / NRRL 1970</strain>
    </source>
</reference>
<gene>
    <name evidence="1" type="ORF">CHGG_02075</name>
</gene>
<evidence type="ECO:0000313" key="1">
    <source>
        <dbReference type="EMBL" id="EAQ93840.1"/>
    </source>
</evidence>